<feature type="region of interest" description="Disordered" evidence="1">
    <location>
        <begin position="1"/>
        <end position="45"/>
    </location>
</feature>
<reference evidence="2 3" key="1">
    <citation type="journal article" date="2018" name="Nat. Ecol. Evol.">
        <title>Shark genomes provide insights into elasmobranch evolution and the origin of vertebrates.</title>
        <authorList>
            <person name="Hara Y"/>
            <person name="Yamaguchi K"/>
            <person name="Onimaru K"/>
            <person name="Kadota M"/>
            <person name="Koyanagi M"/>
            <person name="Keeley SD"/>
            <person name="Tatsumi K"/>
            <person name="Tanaka K"/>
            <person name="Motone F"/>
            <person name="Kageyama Y"/>
            <person name="Nozu R"/>
            <person name="Adachi N"/>
            <person name="Nishimura O"/>
            <person name="Nakagawa R"/>
            <person name="Tanegashima C"/>
            <person name="Kiyatake I"/>
            <person name="Matsumoto R"/>
            <person name="Murakumo K"/>
            <person name="Nishida K"/>
            <person name="Terakita A"/>
            <person name="Kuratani S"/>
            <person name="Sato K"/>
            <person name="Hyodo S Kuraku.S."/>
        </authorList>
    </citation>
    <scope>NUCLEOTIDE SEQUENCE [LARGE SCALE GENOMIC DNA]</scope>
</reference>
<dbReference type="Proteomes" id="UP000287033">
    <property type="component" value="Unassembled WGS sequence"/>
</dbReference>
<dbReference type="EMBL" id="BEZZ01233972">
    <property type="protein sequence ID" value="GCC48097.1"/>
    <property type="molecule type" value="Genomic_DNA"/>
</dbReference>
<dbReference type="AlphaFoldDB" id="A0A401TZM8"/>
<protein>
    <submittedName>
        <fullName evidence="2">Uncharacterized protein</fullName>
    </submittedName>
</protein>
<accession>A0A401TZM8</accession>
<evidence type="ECO:0000313" key="2">
    <source>
        <dbReference type="EMBL" id="GCC48097.1"/>
    </source>
</evidence>
<feature type="compositionally biased region" description="Basic and acidic residues" evidence="1">
    <location>
        <begin position="24"/>
        <end position="34"/>
    </location>
</feature>
<evidence type="ECO:0000313" key="3">
    <source>
        <dbReference type="Proteomes" id="UP000287033"/>
    </source>
</evidence>
<feature type="non-terminal residue" evidence="2">
    <location>
        <position position="76"/>
    </location>
</feature>
<name>A0A401TZM8_CHIPU</name>
<keyword evidence="3" id="KW-1185">Reference proteome</keyword>
<gene>
    <name evidence="2" type="ORF">chiPu_0032325</name>
</gene>
<comment type="caution">
    <text evidence="2">The sequence shown here is derived from an EMBL/GenBank/DDBJ whole genome shotgun (WGS) entry which is preliminary data.</text>
</comment>
<evidence type="ECO:0000256" key="1">
    <source>
        <dbReference type="SAM" id="MobiDB-lite"/>
    </source>
</evidence>
<feature type="compositionally biased region" description="Basic and acidic residues" evidence="1">
    <location>
        <begin position="1"/>
        <end position="12"/>
    </location>
</feature>
<sequence>MADRDREQRDEADGGEPPDVPDQGEAHHGCKAGEDDAGAGVGRHVDRLEAGQRTLVAAALHVPPGVVVVDHRSKGE</sequence>
<organism evidence="2 3">
    <name type="scientific">Chiloscyllium punctatum</name>
    <name type="common">Brownbanded bambooshark</name>
    <name type="synonym">Hemiscyllium punctatum</name>
    <dbReference type="NCBI Taxonomy" id="137246"/>
    <lineage>
        <taxon>Eukaryota</taxon>
        <taxon>Metazoa</taxon>
        <taxon>Chordata</taxon>
        <taxon>Craniata</taxon>
        <taxon>Vertebrata</taxon>
        <taxon>Chondrichthyes</taxon>
        <taxon>Elasmobranchii</taxon>
        <taxon>Galeomorphii</taxon>
        <taxon>Galeoidea</taxon>
        <taxon>Orectolobiformes</taxon>
        <taxon>Hemiscylliidae</taxon>
        <taxon>Chiloscyllium</taxon>
    </lineage>
</organism>
<proteinExistence type="predicted"/>